<dbReference type="Proteomes" id="UP000078284">
    <property type="component" value="Chromosome 4"/>
</dbReference>
<sequence length="153" mass="18130">MCDERQRSGLKRQMLEARIACVERNVRAQESDPFQWEWRNFDSVAKIPTMLWMYLHNMDFNLWCSESMPNFSIVGIMDGDIPNEPERGPSPSPGFFRSQIQTPCALIKGLPERDQELTMAFVMKLTVRHQKFTLERRKLRKKVHQMGRWITKI</sequence>
<dbReference type="AlphaFoldDB" id="A0A178V4I2"/>
<organism evidence="1 2">
    <name type="scientific">Arabidopsis thaliana</name>
    <name type="common">Mouse-ear cress</name>
    <dbReference type="NCBI Taxonomy" id="3702"/>
    <lineage>
        <taxon>Eukaryota</taxon>
        <taxon>Viridiplantae</taxon>
        <taxon>Streptophyta</taxon>
        <taxon>Embryophyta</taxon>
        <taxon>Tracheophyta</taxon>
        <taxon>Spermatophyta</taxon>
        <taxon>Magnoliopsida</taxon>
        <taxon>eudicotyledons</taxon>
        <taxon>Gunneridae</taxon>
        <taxon>Pentapetalae</taxon>
        <taxon>rosids</taxon>
        <taxon>malvids</taxon>
        <taxon>Brassicales</taxon>
        <taxon>Brassicaceae</taxon>
        <taxon>Camelineae</taxon>
        <taxon>Arabidopsis</taxon>
    </lineage>
</organism>
<dbReference type="InterPro" id="IPR021704">
    <property type="entry name" value="DUF3287"/>
</dbReference>
<evidence type="ECO:0000313" key="1">
    <source>
        <dbReference type="EMBL" id="OAP01129.1"/>
    </source>
</evidence>
<name>A0A178V4I2_ARATH</name>
<comment type="caution">
    <text evidence="1">The sequence shown here is derived from an EMBL/GenBank/DDBJ whole genome shotgun (WGS) entry which is preliminary data.</text>
</comment>
<dbReference type="EMBL" id="LUHQ01000004">
    <property type="protein sequence ID" value="OAP01129.1"/>
    <property type="molecule type" value="Genomic_DNA"/>
</dbReference>
<proteinExistence type="predicted"/>
<dbReference type="ExpressionAtlas" id="A0A178V4I2">
    <property type="expression patterns" value="differential"/>
</dbReference>
<evidence type="ECO:0000313" key="2">
    <source>
        <dbReference type="Proteomes" id="UP000078284"/>
    </source>
</evidence>
<accession>A0A178V4I2</accession>
<gene>
    <name evidence="1" type="ordered locus">AXX17_At4g09010</name>
</gene>
<protein>
    <submittedName>
        <fullName evidence="1">Uncharacterized protein</fullName>
    </submittedName>
</protein>
<reference evidence="2" key="1">
    <citation type="journal article" date="2016" name="Proc. Natl. Acad. Sci. U.S.A.">
        <title>Chromosome-level assembly of Arabidopsis thaliana Ler reveals the extent of translocation and inversion polymorphisms.</title>
        <authorList>
            <person name="Zapata L."/>
            <person name="Ding J."/>
            <person name="Willing E.M."/>
            <person name="Hartwig B."/>
            <person name="Bezdan D."/>
            <person name="Jiao W.B."/>
            <person name="Patel V."/>
            <person name="Velikkakam James G."/>
            <person name="Koornneef M."/>
            <person name="Ossowski S."/>
            <person name="Schneeberger K."/>
        </authorList>
    </citation>
    <scope>NUCLEOTIDE SEQUENCE [LARGE SCALE GENOMIC DNA]</scope>
    <source>
        <strain evidence="2">cv. Landsberg erecta</strain>
    </source>
</reference>
<dbReference type="Pfam" id="PF11690">
    <property type="entry name" value="DUF3287"/>
    <property type="match status" value="2"/>
</dbReference>